<dbReference type="InterPro" id="IPR045569">
    <property type="entry name" value="Metalloprtase-TldD/E_C"/>
</dbReference>
<organism evidence="8 9">
    <name type="scientific">Candidatus Coxiella mudrowiae</name>
    <dbReference type="NCBI Taxonomy" id="2054173"/>
    <lineage>
        <taxon>Bacteria</taxon>
        <taxon>Pseudomonadati</taxon>
        <taxon>Pseudomonadota</taxon>
        <taxon>Gammaproteobacteria</taxon>
        <taxon>Legionellales</taxon>
        <taxon>Coxiellaceae</taxon>
        <taxon>Coxiella</taxon>
    </lineage>
</organism>
<dbReference type="InterPro" id="IPR051463">
    <property type="entry name" value="Peptidase_U62_metallo"/>
</dbReference>
<dbReference type="Pfam" id="PF01523">
    <property type="entry name" value="PmbA_TldD_1st"/>
    <property type="match status" value="1"/>
</dbReference>
<dbReference type="PIRSF" id="PIRSF004919">
    <property type="entry name" value="TldD"/>
    <property type="match status" value="1"/>
</dbReference>
<dbReference type="SUPFAM" id="SSF111283">
    <property type="entry name" value="Putative modulator of DNA gyrase, PmbA/TldD"/>
    <property type="match status" value="1"/>
</dbReference>
<dbReference type="EMBL" id="CP011126">
    <property type="protein sequence ID" value="AKQ33320.1"/>
    <property type="molecule type" value="Genomic_DNA"/>
</dbReference>
<evidence type="ECO:0000259" key="5">
    <source>
        <dbReference type="Pfam" id="PF01523"/>
    </source>
</evidence>
<keyword evidence="4" id="KW-0482">Metalloprotease</keyword>
<dbReference type="RefSeq" id="WP_048874974.1">
    <property type="nucleotide sequence ID" value="NZ_CP011126.1"/>
</dbReference>
<evidence type="ECO:0000259" key="6">
    <source>
        <dbReference type="Pfam" id="PF19289"/>
    </source>
</evidence>
<evidence type="ECO:0000313" key="8">
    <source>
        <dbReference type="EMBL" id="AKQ33320.1"/>
    </source>
</evidence>
<name>A0ABN4HNW1_9COXI</name>
<protein>
    <submittedName>
        <fullName evidence="8">Protease TldD</fullName>
    </submittedName>
</protein>
<dbReference type="Pfam" id="PF19289">
    <property type="entry name" value="PmbA_TldD_3rd"/>
    <property type="match status" value="1"/>
</dbReference>
<dbReference type="Gene3D" id="3.30.2290.10">
    <property type="entry name" value="PmbA/TldD superfamily"/>
    <property type="match status" value="1"/>
</dbReference>
<evidence type="ECO:0000256" key="3">
    <source>
        <dbReference type="ARBA" id="ARBA00022801"/>
    </source>
</evidence>
<dbReference type="InterPro" id="IPR025502">
    <property type="entry name" value="TldD"/>
</dbReference>
<feature type="domain" description="Metalloprotease TldD/E C-terminal" evidence="6">
    <location>
        <begin position="242"/>
        <end position="475"/>
    </location>
</feature>
<dbReference type="NCBIfam" id="NF008006">
    <property type="entry name" value="PRK10735.1"/>
    <property type="match status" value="1"/>
</dbReference>
<accession>A0ABN4HNW1</accession>
<evidence type="ECO:0000256" key="1">
    <source>
        <dbReference type="ARBA" id="ARBA00005836"/>
    </source>
</evidence>
<dbReference type="InterPro" id="IPR002510">
    <property type="entry name" value="Metalloprtase-TldD/E_N"/>
</dbReference>
<evidence type="ECO:0000256" key="4">
    <source>
        <dbReference type="ARBA" id="ARBA00023049"/>
    </source>
</evidence>
<evidence type="ECO:0000259" key="7">
    <source>
        <dbReference type="Pfam" id="PF19290"/>
    </source>
</evidence>
<dbReference type="InterPro" id="IPR036059">
    <property type="entry name" value="TldD/PmbA_sf"/>
</dbReference>
<evidence type="ECO:0000313" key="9">
    <source>
        <dbReference type="Proteomes" id="UP000063965"/>
    </source>
</evidence>
<feature type="domain" description="Metalloprotease TldD/E central" evidence="7">
    <location>
        <begin position="127"/>
        <end position="234"/>
    </location>
</feature>
<evidence type="ECO:0000256" key="2">
    <source>
        <dbReference type="ARBA" id="ARBA00022670"/>
    </source>
</evidence>
<dbReference type="Proteomes" id="UP000063965">
    <property type="component" value="Chromosome"/>
</dbReference>
<dbReference type="PANTHER" id="PTHR30624">
    <property type="entry name" value="UNCHARACTERIZED PROTEIN TLDD AND PMBA"/>
    <property type="match status" value="1"/>
</dbReference>
<keyword evidence="9" id="KW-1185">Reference proteome</keyword>
<feature type="domain" description="Metalloprotease TldD/E N-terminal" evidence="5">
    <location>
        <begin position="38"/>
        <end position="102"/>
    </location>
</feature>
<dbReference type="GO" id="GO:0006508">
    <property type="term" value="P:proteolysis"/>
    <property type="evidence" value="ECO:0007669"/>
    <property type="project" value="UniProtKB-KW"/>
</dbReference>
<dbReference type="GO" id="GO:0008233">
    <property type="term" value="F:peptidase activity"/>
    <property type="evidence" value="ECO:0007669"/>
    <property type="project" value="UniProtKB-KW"/>
</dbReference>
<comment type="similarity">
    <text evidence="1">Belongs to the peptidase U62 family.</text>
</comment>
<keyword evidence="3" id="KW-0378">Hydrolase</keyword>
<dbReference type="InterPro" id="IPR035068">
    <property type="entry name" value="TldD/PmbA_N"/>
</dbReference>
<keyword evidence="2 8" id="KW-0645">Protease</keyword>
<sequence>MSDLIQIANDFLLRPFNLTPNNLEKIMGRAMGPSIDSADIFLQSIQEESWTLEEGIVKGGNFSLDQGFGLRVISGEKTGFAYADDINAKALLRAAHSAKSIAYSGGSTLIDVLHKESIKPLYSQLNPINSMTTIEKVELLQRIDQYTRTKDPRVKHVVVSLTGRHEVVLVLNNEGSMAADLRPLVNLRVRVIVEQNSRREQGSGGGGARCGYEMFLSTAYSYADKAVRQACQNLEADDAPAGTLPVVLGAGWPAVLLHEAIGHGLEGDFNRKGNSAFSGRIGERVASPLCTVVDDGTVPGKRGSLSVDDEGTVTQKTILIGNGILKNYMQDRHNAHLMKMAPTGNGRRESYSHLPLPRMTNTYLLPGKSDPQEIIASVKKGLYAVDFSGGQVDITSGKFVFSASEAYLIDKGKVTRPVKGATLTGNGPDILTKVSMVGSDLVLDSGIGICGKAGQSVPVGVGQPTLKIDALTIGGTE</sequence>
<dbReference type="PANTHER" id="PTHR30624:SF4">
    <property type="entry name" value="METALLOPROTEASE TLDD"/>
    <property type="match status" value="1"/>
</dbReference>
<dbReference type="Pfam" id="PF19290">
    <property type="entry name" value="PmbA_TldD_2nd"/>
    <property type="match status" value="1"/>
</dbReference>
<proteinExistence type="inferred from homology"/>
<gene>
    <name evidence="8" type="primary">tldD</name>
    <name evidence="8" type="ORF">CleRT_03550</name>
</gene>
<dbReference type="InterPro" id="IPR045570">
    <property type="entry name" value="Metalloprtase-TldD/E_cen_dom"/>
</dbReference>
<reference evidence="8 9" key="1">
    <citation type="journal article" date="2015" name="Genome Biol. Evol.">
        <title>Distinctive Genome Reduction Rates Revealed by Genomic Analyses of Two Coxiella-Like Endosymbionts in Ticks.</title>
        <authorList>
            <person name="Gottlieb Y."/>
            <person name="Lalzar I."/>
            <person name="Klasson L."/>
        </authorList>
    </citation>
    <scope>NUCLEOTIDE SEQUENCE [LARGE SCALE GENOMIC DNA]</scope>
    <source>
        <strain evidence="8 9">CRt</strain>
    </source>
</reference>